<organism evidence="3 4">
    <name type="scientific">Actinomadura geliboluensis</name>
    <dbReference type="NCBI Taxonomy" id="882440"/>
    <lineage>
        <taxon>Bacteria</taxon>
        <taxon>Bacillati</taxon>
        <taxon>Actinomycetota</taxon>
        <taxon>Actinomycetes</taxon>
        <taxon>Streptosporangiales</taxon>
        <taxon>Thermomonosporaceae</taxon>
        <taxon>Actinomadura</taxon>
    </lineage>
</organism>
<gene>
    <name evidence="3" type="ORF">ETD96_12355</name>
</gene>
<dbReference type="InterPro" id="IPR000551">
    <property type="entry name" value="MerR-type_HTH_dom"/>
</dbReference>
<keyword evidence="1" id="KW-0238">DNA-binding</keyword>
<dbReference type="SUPFAM" id="SSF46955">
    <property type="entry name" value="Putative DNA-binding domain"/>
    <property type="match status" value="1"/>
</dbReference>
<dbReference type="AlphaFoldDB" id="A0A5S4H5T7"/>
<accession>A0A5S4H5T7</accession>
<dbReference type="Gene3D" id="1.10.1660.10">
    <property type="match status" value="1"/>
</dbReference>
<dbReference type="PANTHER" id="PTHR30204">
    <property type="entry name" value="REDOX-CYCLING DRUG-SENSING TRANSCRIPTIONAL ACTIVATOR SOXR"/>
    <property type="match status" value="1"/>
</dbReference>
<evidence type="ECO:0000313" key="4">
    <source>
        <dbReference type="Proteomes" id="UP000305238"/>
    </source>
</evidence>
<keyword evidence="4" id="KW-1185">Reference proteome</keyword>
<dbReference type="PANTHER" id="PTHR30204:SF92">
    <property type="entry name" value="HTH-TYPE TRANSCRIPTIONAL REGULATOR ZNTR"/>
    <property type="match status" value="1"/>
</dbReference>
<dbReference type="PRINTS" id="PR00040">
    <property type="entry name" value="HTHMERR"/>
</dbReference>
<dbReference type="OrthoDB" id="9802039at2"/>
<dbReference type="InterPro" id="IPR047057">
    <property type="entry name" value="MerR_fam"/>
</dbReference>
<dbReference type="Proteomes" id="UP000305238">
    <property type="component" value="Unassembled WGS sequence"/>
</dbReference>
<dbReference type="EMBL" id="VCKZ01000068">
    <property type="protein sequence ID" value="TMR40114.1"/>
    <property type="molecule type" value="Genomic_DNA"/>
</dbReference>
<dbReference type="PROSITE" id="PS50937">
    <property type="entry name" value="HTH_MERR_2"/>
    <property type="match status" value="1"/>
</dbReference>
<evidence type="ECO:0000256" key="1">
    <source>
        <dbReference type="ARBA" id="ARBA00023125"/>
    </source>
</evidence>
<dbReference type="SMART" id="SM00422">
    <property type="entry name" value="HTH_MERR"/>
    <property type="match status" value="1"/>
</dbReference>
<evidence type="ECO:0000259" key="2">
    <source>
        <dbReference type="PROSITE" id="PS50937"/>
    </source>
</evidence>
<dbReference type="GO" id="GO:0003700">
    <property type="term" value="F:DNA-binding transcription factor activity"/>
    <property type="evidence" value="ECO:0007669"/>
    <property type="project" value="InterPro"/>
</dbReference>
<dbReference type="Pfam" id="PF13411">
    <property type="entry name" value="MerR_1"/>
    <property type="match status" value="1"/>
</dbReference>
<dbReference type="InterPro" id="IPR009061">
    <property type="entry name" value="DNA-bd_dom_put_sf"/>
</dbReference>
<feature type="domain" description="HTH merR-type" evidence="2">
    <location>
        <begin position="3"/>
        <end position="71"/>
    </location>
</feature>
<dbReference type="RefSeq" id="WP_138636462.1">
    <property type="nucleotide sequence ID" value="NZ_VCKZ01000068.1"/>
</dbReference>
<sequence>MTTMRISQLAERSGVPATTLRFYEDAGLLAADRSPAGYRMYGEDAVARLAFIGSAKHLGLPLEEIGELLGVWEDGACADVKADLRPRITARLAEAEHRLAELSAFTDSLHGVLRNLDALPDRAVPCDAECGFPSGARPADAPAEPPIACSLTGEGMAERAAAWRTVTEGAVRTEFPGGLRLALPADRAAAVAELAAAEQRCCPFFDFRLRFAGEMIELEARAPADAAALLTDLFA</sequence>
<reference evidence="3 4" key="1">
    <citation type="submission" date="2019-05" db="EMBL/GenBank/DDBJ databases">
        <title>Draft genome sequence of Actinomadura geliboluensis A8036.</title>
        <authorList>
            <person name="Saricaoglu S."/>
            <person name="Isik K."/>
        </authorList>
    </citation>
    <scope>NUCLEOTIDE SEQUENCE [LARGE SCALE GENOMIC DNA]</scope>
    <source>
        <strain evidence="3 4">A8036</strain>
    </source>
</reference>
<evidence type="ECO:0000313" key="3">
    <source>
        <dbReference type="EMBL" id="TMR40114.1"/>
    </source>
</evidence>
<protein>
    <submittedName>
        <fullName evidence="3">MerR family transcriptional regulator</fullName>
    </submittedName>
</protein>
<proteinExistence type="predicted"/>
<dbReference type="GO" id="GO:0003677">
    <property type="term" value="F:DNA binding"/>
    <property type="evidence" value="ECO:0007669"/>
    <property type="project" value="UniProtKB-KW"/>
</dbReference>
<comment type="caution">
    <text evidence="3">The sequence shown here is derived from an EMBL/GenBank/DDBJ whole genome shotgun (WGS) entry which is preliminary data.</text>
</comment>
<name>A0A5S4H5T7_9ACTN</name>